<dbReference type="EMBL" id="VJOY01000001">
    <property type="protein sequence ID" value="TRX76645.1"/>
    <property type="molecule type" value="Genomic_DNA"/>
</dbReference>
<evidence type="ECO:0000313" key="2">
    <source>
        <dbReference type="Proteomes" id="UP000315235"/>
    </source>
</evidence>
<organism evidence="1 2">
    <name type="scientific">Pseudomonas mangiferae</name>
    <dbReference type="NCBI Taxonomy" id="2593654"/>
    <lineage>
        <taxon>Bacteria</taxon>
        <taxon>Pseudomonadati</taxon>
        <taxon>Pseudomonadota</taxon>
        <taxon>Gammaproteobacteria</taxon>
        <taxon>Pseudomonadales</taxon>
        <taxon>Pseudomonadaceae</taxon>
        <taxon>Pseudomonas</taxon>
    </lineage>
</organism>
<keyword evidence="2" id="KW-1185">Reference proteome</keyword>
<dbReference type="AlphaFoldDB" id="A0A553H4G7"/>
<dbReference type="OrthoDB" id="6903287at2"/>
<dbReference type="Proteomes" id="UP000315235">
    <property type="component" value="Unassembled WGS sequence"/>
</dbReference>
<gene>
    <name evidence="1" type="ORF">FM069_01070</name>
</gene>
<comment type="caution">
    <text evidence="1">The sequence shown here is derived from an EMBL/GenBank/DDBJ whole genome shotgun (WGS) entry which is preliminary data.</text>
</comment>
<evidence type="ECO:0000313" key="1">
    <source>
        <dbReference type="EMBL" id="TRX76645.1"/>
    </source>
</evidence>
<reference evidence="1 2" key="1">
    <citation type="submission" date="2019-07" db="EMBL/GenBank/DDBJ databases">
        <title>Pseudomonas mangiferae sp. nov., isolated from bark of mango tree in Thailand.</title>
        <authorList>
            <person name="Srisuk N."/>
            <person name="Anurat P."/>
        </authorList>
    </citation>
    <scope>NUCLEOTIDE SEQUENCE [LARGE SCALE GENOMIC DNA]</scope>
    <source>
        <strain evidence="1 2">DMKU_BBB3-04</strain>
    </source>
</reference>
<protein>
    <submittedName>
        <fullName evidence="1">Uncharacterized protein</fullName>
    </submittedName>
</protein>
<dbReference type="RefSeq" id="WP_143486282.1">
    <property type="nucleotide sequence ID" value="NZ_VJOY01000001.1"/>
</dbReference>
<sequence>MDVSQQPLVELLTLTARSLTHLTAAMTSLSFELLRSEDPVVRDASKRMITRMAAVNGELDQHWQLISDLTGVSLPDNDSPPMTEVHLAPVVPIAAAER</sequence>
<proteinExistence type="predicted"/>
<accession>A0A553H4G7</accession>
<name>A0A553H4G7_9PSED</name>